<feature type="region of interest" description="Disordered" evidence="1">
    <location>
        <begin position="703"/>
        <end position="726"/>
    </location>
</feature>
<dbReference type="PANTHER" id="PTHR48226">
    <property type="entry name" value="OS06G0326200 PROTEIN"/>
    <property type="match status" value="1"/>
</dbReference>
<evidence type="ECO:0000256" key="2">
    <source>
        <dbReference type="SAM" id="Phobius"/>
    </source>
</evidence>
<proteinExistence type="predicted"/>
<dbReference type="Gene3D" id="3.90.245.10">
    <property type="entry name" value="Ribonucleoside hydrolase-like"/>
    <property type="match status" value="1"/>
</dbReference>
<dbReference type="GO" id="GO:0016799">
    <property type="term" value="F:hydrolase activity, hydrolyzing N-glycosyl compounds"/>
    <property type="evidence" value="ECO:0007669"/>
    <property type="project" value="InterPro"/>
</dbReference>
<organism evidence="3 4">
    <name type="scientific">Diacronema lutheri</name>
    <name type="common">Unicellular marine alga</name>
    <name type="synonym">Monochrysis lutheri</name>
    <dbReference type="NCBI Taxonomy" id="2081491"/>
    <lineage>
        <taxon>Eukaryota</taxon>
        <taxon>Haptista</taxon>
        <taxon>Haptophyta</taxon>
        <taxon>Pavlovophyceae</taxon>
        <taxon>Pavlovales</taxon>
        <taxon>Pavlovaceae</taxon>
        <taxon>Diacronema</taxon>
    </lineage>
</organism>
<dbReference type="PANTHER" id="PTHR48226:SF1">
    <property type="entry name" value="WAS_WASL-INTERACTING PROTEIN FAMILY MEMBER 1"/>
    <property type="match status" value="1"/>
</dbReference>
<reference evidence="3" key="1">
    <citation type="submission" date="2021-05" db="EMBL/GenBank/DDBJ databases">
        <title>The genome of the haptophyte Pavlova lutheri (Diacronema luteri, Pavlovales) - a model for lipid biosynthesis in eukaryotic algae.</title>
        <authorList>
            <person name="Hulatt C.J."/>
            <person name="Posewitz M.C."/>
        </authorList>
    </citation>
    <scope>NUCLEOTIDE SEQUENCE</scope>
    <source>
        <strain evidence="3">NIVA-4/92</strain>
    </source>
</reference>
<protein>
    <submittedName>
        <fullName evidence="3">Uncharacterized protein</fullName>
    </submittedName>
</protein>
<feature type="compositionally biased region" description="Basic and acidic residues" evidence="1">
    <location>
        <begin position="242"/>
        <end position="253"/>
    </location>
</feature>
<accession>A0A8J5XQJ9</accession>
<feature type="compositionally biased region" description="Basic and acidic residues" evidence="1">
    <location>
        <begin position="1408"/>
        <end position="1418"/>
    </location>
</feature>
<feature type="region of interest" description="Disordered" evidence="1">
    <location>
        <begin position="1355"/>
        <end position="1377"/>
    </location>
</feature>
<feature type="region of interest" description="Disordered" evidence="1">
    <location>
        <begin position="212"/>
        <end position="253"/>
    </location>
</feature>
<feature type="compositionally biased region" description="Gly residues" evidence="1">
    <location>
        <begin position="703"/>
        <end position="717"/>
    </location>
</feature>
<feature type="transmembrane region" description="Helical" evidence="2">
    <location>
        <begin position="550"/>
        <end position="576"/>
    </location>
</feature>
<dbReference type="InterPro" id="IPR053099">
    <property type="entry name" value="WAS/WASL-interacting_domain"/>
</dbReference>
<evidence type="ECO:0000313" key="4">
    <source>
        <dbReference type="Proteomes" id="UP000751190"/>
    </source>
</evidence>
<keyword evidence="2" id="KW-0472">Membrane</keyword>
<keyword evidence="2" id="KW-0812">Transmembrane</keyword>
<feature type="transmembrane region" description="Helical" evidence="2">
    <location>
        <begin position="517"/>
        <end position="538"/>
    </location>
</feature>
<gene>
    <name evidence="3" type="ORF">KFE25_006283</name>
</gene>
<name>A0A8J5XQJ9_DIALT</name>
<feature type="compositionally biased region" description="Polar residues" evidence="1">
    <location>
        <begin position="289"/>
        <end position="300"/>
    </location>
</feature>
<dbReference type="EMBL" id="JAGTXO010000002">
    <property type="protein sequence ID" value="KAG8469828.1"/>
    <property type="molecule type" value="Genomic_DNA"/>
</dbReference>
<feature type="region of interest" description="Disordered" evidence="1">
    <location>
        <begin position="1399"/>
        <end position="1430"/>
    </location>
</feature>
<feature type="transmembrane region" description="Helical" evidence="2">
    <location>
        <begin position="418"/>
        <end position="438"/>
    </location>
</feature>
<dbReference type="GO" id="GO:0005884">
    <property type="term" value="C:actin filament"/>
    <property type="evidence" value="ECO:0007669"/>
    <property type="project" value="TreeGrafter"/>
</dbReference>
<evidence type="ECO:0000256" key="1">
    <source>
        <dbReference type="SAM" id="MobiDB-lite"/>
    </source>
</evidence>
<feature type="region of interest" description="Disordered" evidence="1">
    <location>
        <begin position="1013"/>
        <end position="1043"/>
    </location>
</feature>
<dbReference type="InterPro" id="IPR036452">
    <property type="entry name" value="Ribo_hydro-like"/>
</dbReference>
<feature type="region of interest" description="Disordered" evidence="1">
    <location>
        <begin position="872"/>
        <end position="892"/>
    </location>
</feature>
<feature type="compositionally biased region" description="Gly residues" evidence="1">
    <location>
        <begin position="1368"/>
        <end position="1377"/>
    </location>
</feature>
<sequence length="1430" mass="148991">MLPMQLAKSFAETTDCPVMSYLAGAQSLGLEGLWAKLCAGKLPARCSKQWYFETFCGVDAAEFAAKGHALLDGDANIREHLNGFVKPYDVVALMTILPLTRNAFPPCYVQPAAGGVHRLYLQPEHTIAVQHVLKLLRETYHEVALATMATGFARGGAGARTGAHGGPARTPAHRVATIGLKGGLTTSRTSKPAARGSRSALRISRGCFASGRTSRVHADNGAPVPAAGGSDEDFQIAPQDLSPRDRAGADALDRGGGGAFAHIARSTASSPSLGSRLAVLAGRLSGSTLNARREQGTSADGSRGCAALRTPQRGEGGGVSGRGDGDSSTAAVTAAADLRDEGVEGALRRKRVLATLRLALEEARVTHVRFSVPVMATASCVLITAFLANALDAEFTARQLRIPPAALTDQPGAQADAFAARACLWACLVAIAAPIVLLATHPMHLARTRAVTLVILVAGVLGIAQHAYRLAEVEALARGEQLDVWRVADSRAQRTAAFAGADATPAQLHTLKVAREIYYACVIVGLGVTVAWACVVGARSRQLPWRLVAVSWRVVGACFFTLGMARLGRILAWAALDLASTAERTAFRLAADSIAAVVQATVGSTMLCVSAQSCMLLLSRCVQQRAGAFAALAPLITSTEGKQAPMEHVAEAEASLRALTLTPAASVMISSDEWGVFTALHAAAARLGDSEAVALKGGRGAGGGGAGGGGAGGGGAAANGSAANGSAADGAAAGNEVIAFGRQPAASRRSSLIAIVKRANTVVKRVSSSSRTDDAANVEAPTAPCRESSKSMAVRATGVSRAATLLLGLRTMRTSAEEARDLMPKVSFESLADATAREGASAAGHALSSCTKGAYSGDDMCSSEGGGGGSFNWGAAARRKDAPQPQPHSNGKASLLSVAASASLGAARALSPSKRRRAQWGVAATMADGAAAAAGASDMAHTPDGHAPFAAAADADLASPDTRRPSYRVSSNGRHSLEILTSSASFHMLVASAAAQGGAGSARTYRSSCCEPPSSPTVVGALGTPTSRRFRPSERSASSRSAPTRYNVATAVATQAQPLVAHVSLVDYYVVHSWHDDPKAKQRALRRWLHTLGLRMADSERAPFEPANVSAAGGAPAGAHGNALDGESQCGPLRRARTAVQMIVAVPDDERDEHDERASHELPQQRHRPVTIWLDAACADPTLTPSQQLAHMPIYLSRSRKLLLLAGPTLVDRLWCVMELYAWRAVGGRLDDVVVAPVANELRDAHRLLASFDAFHVMYAKATRQDDARRIIHAVELATVSRFNDVVREYLPLVAAEVRRLVDEMTAADALAAEEALTLARLATDGSSTPRRTDGAGACGKGSVAIADGKATRDFRARRTTEARRPSGRGGLFGASGVGRLMRSPSVTRNVEHVFGGTCSRGSLPASLRDEGKEEKVTEAVLYSRRSDRR</sequence>
<keyword evidence="2" id="KW-1133">Transmembrane helix</keyword>
<comment type="caution">
    <text evidence="3">The sequence shown here is derived from an EMBL/GenBank/DDBJ whole genome shotgun (WGS) entry which is preliminary data.</text>
</comment>
<evidence type="ECO:0000313" key="3">
    <source>
        <dbReference type="EMBL" id="KAG8469828.1"/>
    </source>
</evidence>
<feature type="region of interest" description="Disordered" evidence="1">
    <location>
        <begin position="289"/>
        <end position="332"/>
    </location>
</feature>
<dbReference type="Proteomes" id="UP000751190">
    <property type="component" value="Unassembled WGS sequence"/>
</dbReference>
<feature type="transmembrane region" description="Helical" evidence="2">
    <location>
        <begin position="450"/>
        <end position="468"/>
    </location>
</feature>
<feature type="compositionally biased region" description="Basic and acidic residues" evidence="1">
    <location>
        <begin position="1355"/>
        <end position="1365"/>
    </location>
</feature>
<dbReference type="GO" id="GO:0030048">
    <property type="term" value="P:actin filament-based movement"/>
    <property type="evidence" value="ECO:0007669"/>
    <property type="project" value="TreeGrafter"/>
</dbReference>
<keyword evidence="4" id="KW-1185">Reference proteome</keyword>